<organism evidence="1 2">
    <name type="scientific">Setaria italica</name>
    <name type="common">Foxtail millet</name>
    <name type="synonym">Panicum italicum</name>
    <dbReference type="NCBI Taxonomy" id="4555"/>
    <lineage>
        <taxon>Eukaryota</taxon>
        <taxon>Viridiplantae</taxon>
        <taxon>Streptophyta</taxon>
        <taxon>Embryophyta</taxon>
        <taxon>Tracheophyta</taxon>
        <taxon>Spermatophyta</taxon>
        <taxon>Magnoliopsida</taxon>
        <taxon>Liliopsida</taxon>
        <taxon>Poales</taxon>
        <taxon>Poaceae</taxon>
        <taxon>PACMAD clade</taxon>
        <taxon>Panicoideae</taxon>
        <taxon>Panicodae</taxon>
        <taxon>Paniceae</taxon>
        <taxon>Cenchrinae</taxon>
        <taxon>Setaria</taxon>
    </lineage>
</organism>
<dbReference type="Gramene" id="KQK94343">
    <property type="protein sequence ID" value="KQK94343"/>
    <property type="gene ID" value="SETIT_028333mg"/>
</dbReference>
<dbReference type="InParanoid" id="K3ZP03"/>
<sequence>MYCCRVGYWSRDEAPQCAFVILCCETW</sequence>
<dbReference type="Proteomes" id="UP000004995">
    <property type="component" value="Unassembled WGS sequence"/>
</dbReference>
<dbReference type="EMBL" id="AGNK02004835">
    <property type="status" value="NOT_ANNOTATED_CDS"/>
    <property type="molecule type" value="Genomic_DNA"/>
</dbReference>
<evidence type="ECO:0000313" key="1">
    <source>
        <dbReference type="EnsemblPlants" id="KQK94343"/>
    </source>
</evidence>
<reference evidence="1" key="2">
    <citation type="submission" date="2018-08" db="UniProtKB">
        <authorList>
            <consortium name="EnsemblPlants"/>
        </authorList>
    </citation>
    <scope>IDENTIFICATION</scope>
    <source>
        <strain evidence="1">Yugu1</strain>
    </source>
</reference>
<proteinExistence type="predicted"/>
<keyword evidence="2" id="KW-1185">Reference proteome</keyword>
<dbReference type="EnsemblPlants" id="KQK94343">
    <property type="protein sequence ID" value="KQK94343"/>
    <property type="gene ID" value="SETIT_028333mg"/>
</dbReference>
<reference evidence="2" key="1">
    <citation type="journal article" date="2012" name="Nat. Biotechnol.">
        <title>Reference genome sequence of the model plant Setaria.</title>
        <authorList>
            <person name="Bennetzen J.L."/>
            <person name="Schmutz J."/>
            <person name="Wang H."/>
            <person name="Percifield R."/>
            <person name="Hawkins J."/>
            <person name="Pontaroli A.C."/>
            <person name="Estep M."/>
            <person name="Feng L."/>
            <person name="Vaughn J.N."/>
            <person name="Grimwood J."/>
            <person name="Jenkins J."/>
            <person name="Barry K."/>
            <person name="Lindquist E."/>
            <person name="Hellsten U."/>
            <person name="Deshpande S."/>
            <person name="Wang X."/>
            <person name="Wu X."/>
            <person name="Mitros T."/>
            <person name="Triplett J."/>
            <person name="Yang X."/>
            <person name="Ye C.Y."/>
            <person name="Mauro-Herrera M."/>
            <person name="Wang L."/>
            <person name="Li P."/>
            <person name="Sharma M."/>
            <person name="Sharma R."/>
            <person name="Ronald P.C."/>
            <person name="Panaud O."/>
            <person name="Kellogg E.A."/>
            <person name="Brutnell T.P."/>
            <person name="Doust A.N."/>
            <person name="Tuskan G.A."/>
            <person name="Rokhsar D."/>
            <person name="Devos K.M."/>
        </authorList>
    </citation>
    <scope>NUCLEOTIDE SEQUENCE [LARGE SCALE GENOMIC DNA]</scope>
    <source>
        <strain evidence="2">cv. Yugu1</strain>
    </source>
</reference>
<dbReference type="HOGENOM" id="CLU_3415601_0_0_1"/>
<evidence type="ECO:0000313" key="2">
    <source>
        <dbReference type="Proteomes" id="UP000004995"/>
    </source>
</evidence>
<accession>K3ZP03</accession>
<name>K3ZP03_SETIT</name>
<protein>
    <submittedName>
        <fullName evidence="1">Uncharacterized protein</fullName>
    </submittedName>
</protein>
<dbReference type="AlphaFoldDB" id="K3ZP03"/>